<evidence type="ECO:0000256" key="8">
    <source>
        <dbReference type="ARBA" id="ARBA00023326"/>
    </source>
</evidence>
<feature type="domain" description="GH10" evidence="13">
    <location>
        <begin position="39"/>
        <end position="377"/>
    </location>
</feature>
<dbReference type="SUPFAM" id="SSF51445">
    <property type="entry name" value="(Trans)glycosidases"/>
    <property type="match status" value="1"/>
</dbReference>
<evidence type="ECO:0000256" key="1">
    <source>
        <dbReference type="ARBA" id="ARBA00000681"/>
    </source>
</evidence>
<dbReference type="EC" id="3.2.1.8" evidence="9"/>
<dbReference type="GO" id="GO:0005576">
    <property type="term" value="C:extracellular region"/>
    <property type="evidence" value="ECO:0007669"/>
    <property type="project" value="InterPro"/>
</dbReference>
<sequence length="479" mass="50028">MFKSFVIVSVLAAPALCQTAVSLLIDFAGYQKSGTLNLRSTLQDVATRKGQPFLFGSTYDTYDADASFSQNVFSTFFNHVVAENGCKWDATEPTRGTADLTECLAVQSYATKNGATFRGHNTFWHSQTPTWLPGSITASDLVNNVIPQHVQQTIQGLGSSVTSWDVVNEIVGDGVSNGMSIAQSALQCVQNKKDWPTQTADGSNTALVTDLSFVHAAFTTALKYAGSTTRLAINDYNTGGSDAKTACVLAVLADINANAAIPYNRLAVGFQSHISTTSFISKSALSATFAKLAALGATAMITELDISLPSASSGYERLQAAIWGDYLDACLYASNCNEFINWDTRDDVSWLGTAQAGTLFDSSGNPKLAAFEVQARLQRYASGAPELCATALGTASCTASGPSSASTTGSSTPTTTPKPTTTTVATPPPSSSAPATGATQAEYGQCGGIGWTGPTVCASPFTCKVSNAYVSTSLPPSMT</sequence>
<dbReference type="PRINTS" id="PR00134">
    <property type="entry name" value="GLHYDRLASE10"/>
</dbReference>
<evidence type="ECO:0000313" key="15">
    <source>
        <dbReference type="Proteomes" id="UP000283269"/>
    </source>
</evidence>
<comment type="similarity">
    <text evidence="2 9">Belongs to the glycosyl hydrolase 10 (cellulase F) family.</text>
</comment>
<dbReference type="AlphaFoldDB" id="A0A409WNH0"/>
<proteinExistence type="inferred from homology"/>
<evidence type="ECO:0000256" key="4">
    <source>
        <dbReference type="ARBA" id="ARBA00022729"/>
    </source>
</evidence>
<dbReference type="OrthoDB" id="3055998at2759"/>
<organism evidence="14 15">
    <name type="scientific">Psilocybe cyanescens</name>
    <dbReference type="NCBI Taxonomy" id="93625"/>
    <lineage>
        <taxon>Eukaryota</taxon>
        <taxon>Fungi</taxon>
        <taxon>Dikarya</taxon>
        <taxon>Basidiomycota</taxon>
        <taxon>Agaricomycotina</taxon>
        <taxon>Agaricomycetes</taxon>
        <taxon>Agaricomycetidae</taxon>
        <taxon>Agaricales</taxon>
        <taxon>Agaricineae</taxon>
        <taxon>Strophariaceae</taxon>
        <taxon>Psilocybe</taxon>
    </lineage>
</organism>
<keyword evidence="3" id="KW-0858">Xylan degradation</keyword>
<evidence type="ECO:0000256" key="6">
    <source>
        <dbReference type="ARBA" id="ARBA00023277"/>
    </source>
</evidence>
<dbReference type="InterPro" id="IPR044846">
    <property type="entry name" value="GH10"/>
</dbReference>
<dbReference type="SUPFAM" id="SSF57180">
    <property type="entry name" value="Cellulose-binding domain"/>
    <property type="match status" value="1"/>
</dbReference>
<dbReference type="GO" id="GO:0045493">
    <property type="term" value="P:xylan catabolic process"/>
    <property type="evidence" value="ECO:0007669"/>
    <property type="project" value="UniProtKB-KW"/>
</dbReference>
<dbReference type="InterPro" id="IPR001000">
    <property type="entry name" value="GH10_dom"/>
</dbReference>
<dbReference type="GO" id="GO:0030248">
    <property type="term" value="F:cellulose binding"/>
    <property type="evidence" value="ECO:0007669"/>
    <property type="project" value="InterPro"/>
</dbReference>
<keyword evidence="5 9" id="KW-0378">Hydrolase</keyword>
<comment type="caution">
    <text evidence="14">The sequence shown here is derived from an EMBL/GenBank/DDBJ whole genome shotgun (WGS) entry which is preliminary data.</text>
</comment>
<accession>A0A409WNH0</accession>
<keyword evidence="15" id="KW-1185">Reference proteome</keyword>
<evidence type="ECO:0000256" key="9">
    <source>
        <dbReference type="RuleBase" id="RU361174"/>
    </source>
</evidence>
<evidence type="ECO:0000256" key="10">
    <source>
        <dbReference type="SAM" id="MobiDB-lite"/>
    </source>
</evidence>
<evidence type="ECO:0000313" key="14">
    <source>
        <dbReference type="EMBL" id="PPQ80057.1"/>
    </source>
</evidence>
<dbReference type="Pfam" id="PF00734">
    <property type="entry name" value="CBM_1"/>
    <property type="match status" value="1"/>
</dbReference>
<evidence type="ECO:0000256" key="7">
    <source>
        <dbReference type="ARBA" id="ARBA00023295"/>
    </source>
</evidence>
<dbReference type="PROSITE" id="PS51164">
    <property type="entry name" value="CBM1_2"/>
    <property type="match status" value="1"/>
</dbReference>
<feature type="signal peptide" evidence="11">
    <location>
        <begin position="1"/>
        <end position="17"/>
    </location>
</feature>
<evidence type="ECO:0000256" key="11">
    <source>
        <dbReference type="SAM" id="SignalP"/>
    </source>
</evidence>
<dbReference type="InParanoid" id="A0A409WNH0"/>
<dbReference type="SMART" id="SM00633">
    <property type="entry name" value="Glyco_10"/>
    <property type="match status" value="1"/>
</dbReference>
<dbReference type="EMBL" id="NHYD01003349">
    <property type="protein sequence ID" value="PPQ80057.1"/>
    <property type="molecule type" value="Genomic_DNA"/>
</dbReference>
<evidence type="ECO:0000256" key="3">
    <source>
        <dbReference type="ARBA" id="ARBA00022651"/>
    </source>
</evidence>
<dbReference type="Gene3D" id="3.20.20.80">
    <property type="entry name" value="Glycosidases"/>
    <property type="match status" value="1"/>
</dbReference>
<feature type="region of interest" description="Disordered" evidence="10">
    <location>
        <begin position="400"/>
        <end position="439"/>
    </location>
</feature>
<comment type="catalytic activity">
    <reaction evidence="1 9">
        <text>Endohydrolysis of (1-&gt;4)-beta-D-xylosidic linkages in xylans.</text>
        <dbReference type="EC" id="3.2.1.8"/>
    </reaction>
</comment>
<feature type="domain" description="CBM1" evidence="12">
    <location>
        <begin position="438"/>
        <end position="474"/>
    </location>
</feature>
<dbReference type="PROSITE" id="PS51760">
    <property type="entry name" value="GH10_2"/>
    <property type="match status" value="1"/>
</dbReference>
<dbReference type="InterPro" id="IPR000254">
    <property type="entry name" value="CBD"/>
</dbReference>
<evidence type="ECO:0000259" key="13">
    <source>
        <dbReference type="PROSITE" id="PS51760"/>
    </source>
</evidence>
<dbReference type="Pfam" id="PF00331">
    <property type="entry name" value="Glyco_hydro_10"/>
    <property type="match status" value="1"/>
</dbReference>
<feature type="compositionally biased region" description="Low complexity" evidence="10">
    <location>
        <begin position="400"/>
        <end position="425"/>
    </location>
</feature>
<keyword evidence="6 9" id="KW-0119">Carbohydrate metabolism</keyword>
<reference evidence="14 15" key="1">
    <citation type="journal article" date="2018" name="Evol. Lett.">
        <title>Horizontal gene cluster transfer increased hallucinogenic mushroom diversity.</title>
        <authorList>
            <person name="Reynolds H.T."/>
            <person name="Vijayakumar V."/>
            <person name="Gluck-Thaler E."/>
            <person name="Korotkin H.B."/>
            <person name="Matheny P.B."/>
            <person name="Slot J.C."/>
        </authorList>
    </citation>
    <scope>NUCLEOTIDE SEQUENCE [LARGE SCALE GENOMIC DNA]</scope>
    <source>
        <strain evidence="14 15">2631</strain>
    </source>
</reference>
<evidence type="ECO:0000256" key="2">
    <source>
        <dbReference type="ARBA" id="ARBA00007495"/>
    </source>
</evidence>
<protein>
    <recommendedName>
        <fullName evidence="9">Beta-xylanase</fullName>
        <ecNumber evidence="9">3.2.1.8</ecNumber>
    </recommendedName>
</protein>
<evidence type="ECO:0000259" key="12">
    <source>
        <dbReference type="PROSITE" id="PS51164"/>
    </source>
</evidence>
<keyword evidence="8 9" id="KW-0624">Polysaccharide degradation</keyword>
<dbReference type="STRING" id="93625.A0A409WNH0"/>
<name>A0A409WNH0_PSICY</name>
<dbReference type="Proteomes" id="UP000283269">
    <property type="component" value="Unassembled WGS sequence"/>
</dbReference>
<keyword evidence="4 11" id="KW-0732">Signal</keyword>
<dbReference type="InterPro" id="IPR017853">
    <property type="entry name" value="GH"/>
</dbReference>
<keyword evidence="7 9" id="KW-0326">Glycosidase</keyword>
<dbReference type="PANTHER" id="PTHR31490">
    <property type="entry name" value="GLYCOSYL HYDROLASE"/>
    <property type="match status" value="1"/>
</dbReference>
<gene>
    <name evidence="14" type="ORF">CVT25_001486</name>
</gene>
<dbReference type="InterPro" id="IPR035971">
    <property type="entry name" value="CBD_sf"/>
</dbReference>
<evidence type="ECO:0000256" key="5">
    <source>
        <dbReference type="ARBA" id="ARBA00022801"/>
    </source>
</evidence>
<dbReference type="PANTHER" id="PTHR31490:SF88">
    <property type="entry name" value="BETA-XYLANASE"/>
    <property type="match status" value="1"/>
</dbReference>
<feature type="chain" id="PRO_5019580602" description="Beta-xylanase" evidence="11">
    <location>
        <begin position="18"/>
        <end position="479"/>
    </location>
</feature>
<dbReference type="SMART" id="SM00236">
    <property type="entry name" value="fCBD"/>
    <property type="match status" value="1"/>
</dbReference>
<dbReference type="GO" id="GO:0031176">
    <property type="term" value="F:endo-1,4-beta-xylanase activity"/>
    <property type="evidence" value="ECO:0007669"/>
    <property type="project" value="UniProtKB-EC"/>
</dbReference>